<dbReference type="EMBL" id="ML975157">
    <property type="protein sequence ID" value="KAF1812719.1"/>
    <property type="molecule type" value="Genomic_DNA"/>
</dbReference>
<dbReference type="InterPro" id="IPR000873">
    <property type="entry name" value="AMP-dep_synth/lig_dom"/>
</dbReference>
<dbReference type="PROSITE" id="PS00455">
    <property type="entry name" value="AMP_BINDING"/>
    <property type="match status" value="1"/>
</dbReference>
<dbReference type="GO" id="GO:0019748">
    <property type="term" value="P:secondary metabolic process"/>
    <property type="evidence" value="ECO:0007669"/>
    <property type="project" value="TreeGrafter"/>
</dbReference>
<evidence type="ECO:0000259" key="3">
    <source>
        <dbReference type="Pfam" id="PF00501"/>
    </source>
</evidence>
<dbReference type="RefSeq" id="XP_033534350.1">
    <property type="nucleotide sequence ID" value="XM_033677551.1"/>
</dbReference>
<sequence>MSRIYRNPRTVDIPDLDILTLLFDSEHCATPEDARLHSEATNPNNYLTKATLRETSEKIAHGLRSQYGIGANGPNKDAVVVFSTGQPLAAALLYGVVAAGGVFSAASPSFTPPELARQIKQGLSNLLVCSPDLESVAVQAAEAAGLGKDRVLVLQSSPTWSLAPVQGSNQVISSKRLTWKRITDRKELEDSLAILLYSSGTTGEPKGVMVSHRNLVAELILPSVQGREWAAKEIEAGRTLPEGRTLAHLPIAHIAGVFGYLISPLFSGSEVCWMRKFEWKSFLELNKKLKITVLYTVPSIYLRMAKSPDVTDHFKYLQAAITGAAPMDEKLQKAANSRLGEGETHIAQTWGLSETTGAVTTMPRGEYDDTGSISPLLPNIDLRIVDDDMNDVAPGQEGELILRGPVVTRGYFRNPEATRDAFRDGWFCTGDIGVDRGGKFYVVDRKKELLKYKGLQIAPAELENTLITHPAILEAAVCGVADEGGSEVPRAYVVADQSKINEQGVKDFIASRLAPYKQLRGGVVFVDVLPKNAIGKLLRRELRERAKKELKLTSKL</sequence>
<comment type="similarity">
    <text evidence="1">Belongs to the ATP-dependent AMP-binding enzyme family.</text>
</comment>
<dbReference type="OrthoDB" id="1898221at2759"/>
<evidence type="ECO:0000313" key="6">
    <source>
        <dbReference type="Proteomes" id="UP000504638"/>
    </source>
</evidence>
<evidence type="ECO:0000313" key="7">
    <source>
        <dbReference type="RefSeq" id="XP_033534350.1"/>
    </source>
</evidence>
<feature type="domain" description="AMP-binding enzyme C-terminal" evidence="4">
    <location>
        <begin position="461"/>
        <end position="536"/>
    </location>
</feature>
<keyword evidence="6" id="KW-1185">Reference proteome</keyword>
<dbReference type="Gene3D" id="3.30.300.30">
    <property type="match status" value="1"/>
</dbReference>
<dbReference type="InterPro" id="IPR045851">
    <property type="entry name" value="AMP-bd_C_sf"/>
</dbReference>
<dbReference type="Gene3D" id="3.40.50.12780">
    <property type="entry name" value="N-terminal domain of ligase-like"/>
    <property type="match status" value="1"/>
</dbReference>
<dbReference type="InterPro" id="IPR025110">
    <property type="entry name" value="AMP-bd_C"/>
</dbReference>
<feature type="domain" description="AMP-dependent synthetase/ligase" evidence="3">
    <location>
        <begin position="38"/>
        <end position="412"/>
    </location>
</feature>
<dbReference type="GO" id="GO:0016405">
    <property type="term" value="F:CoA-ligase activity"/>
    <property type="evidence" value="ECO:0007669"/>
    <property type="project" value="TreeGrafter"/>
</dbReference>
<protein>
    <submittedName>
        <fullName evidence="5 7">4-coumarate-CoA ligase</fullName>
    </submittedName>
</protein>
<dbReference type="InterPro" id="IPR020845">
    <property type="entry name" value="AMP-binding_CS"/>
</dbReference>
<reference evidence="5 7" key="1">
    <citation type="submission" date="2020-01" db="EMBL/GenBank/DDBJ databases">
        <authorList>
            <consortium name="DOE Joint Genome Institute"/>
            <person name="Haridas S."/>
            <person name="Albert R."/>
            <person name="Binder M."/>
            <person name="Bloem J."/>
            <person name="Labutti K."/>
            <person name="Salamov A."/>
            <person name="Andreopoulos B."/>
            <person name="Baker S.E."/>
            <person name="Barry K."/>
            <person name="Bills G."/>
            <person name="Bluhm B.H."/>
            <person name="Cannon C."/>
            <person name="Castanera R."/>
            <person name="Culley D.E."/>
            <person name="Daum C."/>
            <person name="Ezra D."/>
            <person name="Gonzalez J.B."/>
            <person name="Henrissat B."/>
            <person name="Kuo A."/>
            <person name="Liang C."/>
            <person name="Lipzen A."/>
            <person name="Lutzoni F."/>
            <person name="Magnuson J."/>
            <person name="Mondo S."/>
            <person name="Nolan M."/>
            <person name="Ohm R."/>
            <person name="Pangilinan J."/>
            <person name="Park H.-J."/>
            <person name="Ramirez L."/>
            <person name="Alfaro M."/>
            <person name="Sun H."/>
            <person name="Tritt A."/>
            <person name="Yoshinaga Y."/>
            <person name="Zwiers L.-H."/>
            <person name="Turgeon B.G."/>
            <person name="Goodwin S.B."/>
            <person name="Spatafora J.W."/>
            <person name="Crous P.W."/>
            <person name="Grigoriev I.V."/>
        </authorList>
    </citation>
    <scope>NUCLEOTIDE SEQUENCE</scope>
    <source>
        <strain evidence="5 7">CBS 781.70</strain>
    </source>
</reference>
<dbReference type="PANTHER" id="PTHR24096">
    <property type="entry name" value="LONG-CHAIN-FATTY-ACID--COA LIGASE"/>
    <property type="match status" value="1"/>
</dbReference>
<evidence type="ECO:0000259" key="4">
    <source>
        <dbReference type="Pfam" id="PF13193"/>
    </source>
</evidence>
<dbReference type="Proteomes" id="UP000504638">
    <property type="component" value="Unplaced"/>
</dbReference>
<keyword evidence="2 5" id="KW-0436">Ligase</keyword>
<reference evidence="7" key="2">
    <citation type="submission" date="2020-04" db="EMBL/GenBank/DDBJ databases">
        <authorList>
            <consortium name="NCBI Genome Project"/>
        </authorList>
    </citation>
    <scope>NUCLEOTIDE SEQUENCE</scope>
    <source>
        <strain evidence="7">CBS 781.70</strain>
    </source>
</reference>
<dbReference type="GeneID" id="54418121"/>
<proteinExistence type="inferred from homology"/>
<dbReference type="FunFam" id="3.30.300.30:FF:000007">
    <property type="entry name" value="4-coumarate--CoA ligase 2"/>
    <property type="match status" value="1"/>
</dbReference>
<gene>
    <name evidence="5 7" type="ORF">P152DRAFT_436120</name>
</gene>
<reference evidence="7" key="3">
    <citation type="submission" date="2025-04" db="UniProtKB">
        <authorList>
            <consortium name="RefSeq"/>
        </authorList>
    </citation>
    <scope>IDENTIFICATION</scope>
    <source>
        <strain evidence="7">CBS 781.70</strain>
    </source>
</reference>
<dbReference type="AlphaFoldDB" id="A0A6G1G4G4"/>
<dbReference type="PANTHER" id="PTHR24096:SF149">
    <property type="entry name" value="AMP-BINDING DOMAIN-CONTAINING PROTEIN-RELATED"/>
    <property type="match status" value="1"/>
</dbReference>
<accession>A0A6G1G4G4</accession>
<evidence type="ECO:0000313" key="5">
    <source>
        <dbReference type="EMBL" id="KAF1812719.1"/>
    </source>
</evidence>
<evidence type="ECO:0000256" key="2">
    <source>
        <dbReference type="ARBA" id="ARBA00022598"/>
    </source>
</evidence>
<dbReference type="InterPro" id="IPR042099">
    <property type="entry name" value="ANL_N_sf"/>
</dbReference>
<name>A0A6G1G4G4_9PEZI</name>
<dbReference type="SUPFAM" id="SSF56801">
    <property type="entry name" value="Acetyl-CoA synthetase-like"/>
    <property type="match status" value="1"/>
</dbReference>
<dbReference type="Pfam" id="PF13193">
    <property type="entry name" value="AMP-binding_C"/>
    <property type="match status" value="1"/>
</dbReference>
<evidence type="ECO:0000256" key="1">
    <source>
        <dbReference type="ARBA" id="ARBA00006432"/>
    </source>
</evidence>
<organism evidence="5">
    <name type="scientific">Eremomyces bilateralis CBS 781.70</name>
    <dbReference type="NCBI Taxonomy" id="1392243"/>
    <lineage>
        <taxon>Eukaryota</taxon>
        <taxon>Fungi</taxon>
        <taxon>Dikarya</taxon>
        <taxon>Ascomycota</taxon>
        <taxon>Pezizomycotina</taxon>
        <taxon>Dothideomycetes</taxon>
        <taxon>Dothideomycetes incertae sedis</taxon>
        <taxon>Eremomycetales</taxon>
        <taxon>Eremomycetaceae</taxon>
        <taxon>Eremomyces</taxon>
    </lineage>
</organism>
<dbReference type="Pfam" id="PF00501">
    <property type="entry name" value="AMP-binding"/>
    <property type="match status" value="1"/>
</dbReference>